<name>A0A6G0X522_9STRA</name>
<reference evidence="7 8" key="1">
    <citation type="submission" date="2019-07" db="EMBL/GenBank/DDBJ databases">
        <title>Genomics analysis of Aphanomyces spp. identifies a new class of oomycete effector associated with host adaptation.</title>
        <authorList>
            <person name="Gaulin E."/>
        </authorList>
    </citation>
    <scope>NUCLEOTIDE SEQUENCE [LARGE SCALE GENOMIC DNA]</scope>
    <source>
        <strain evidence="7 8">ATCC 201684</strain>
    </source>
</reference>
<evidence type="ECO:0000259" key="6">
    <source>
        <dbReference type="Pfam" id="PF04588"/>
    </source>
</evidence>
<evidence type="ECO:0000313" key="8">
    <source>
        <dbReference type="Proteomes" id="UP000481153"/>
    </source>
</evidence>
<organism evidence="7 8">
    <name type="scientific">Aphanomyces euteiches</name>
    <dbReference type="NCBI Taxonomy" id="100861"/>
    <lineage>
        <taxon>Eukaryota</taxon>
        <taxon>Sar</taxon>
        <taxon>Stramenopiles</taxon>
        <taxon>Oomycota</taxon>
        <taxon>Saprolegniomycetes</taxon>
        <taxon>Saprolegniales</taxon>
        <taxon>Verrucalvaceae</taxon>
        <taxon>Aphanomyces</taxon>
    </lineage>
</organism>
<dbReference type="InterPro" id="IPR007667">
    <property type="entry name" value="Hypoxia_induced_domain"/>
</dbReference>
<protein>
    <recommendedName>
        <fullName evidence="6">HIG1 domain-containing protein</fullName>
    </recommendedName>
</protein>
<comment type="subcellular location">
    <subcellularLocation>
        <location evidence="1">Mitochondrion</location>
    </subcellularLocation>
</comment>
<dbReference type="AlphaFoldDB" id="A0A6G0X522"/>
<dbReference type="Pfam" id="PF04588">
    <property type="entry name" value="HIG_1_N"/>
    <property type="match status" value="1"/>
</dbReference>
<feature type="transmembrane region" description="Helical" evidence="5">
    <location>
        <begin position="64"/>
        <end position="84"/>
    </location>
</feature>
<accession>A0A6G0X522</accession>
<comment type="caution">
    <text evidence="7">The sequence shown here is derived from an EMBL/GenBank/DDBJ whole genome shotgun (WGS) entry which is preliminary data.</text>
</comment>
<evidence type="ECO:0000256" key="1">
    <source>
        <dbReference type="ARBA" id="ARBA00004173"/>
    </source>
</evidence>
<dbReference type="EMBL" id="VJMJ01000103">
    <property type="protein sequence ID" value="KAF0734899.1"/>
    <property type="molecule type" value="Genomic_DNA"/>
</dbReference>
<dbReference type="Proteomes" id="UP000481153">
    <property type="component" value="Unassembled WGS sequence"/>
</dbReference>
<keyword evidence="3 5" id="KW-1133">Transmembrane helix</keyword>
<feature type="transmembrane region" description="Helical" evidence="5">
    <location>
        <begin position="96"/>
        <end position="115"/>
    </location>
</feature>
<keyword evidence="4 5" id="KW-0472">Membrane</keyword>
<evidence type="ECO:0000256" key="2">
    <source>
        <dbReference type="ARBA" id="ARBA00022692"/>
    </source>
</evidence>
<evidence type="ECO:0000256" key="3">
    <source>
        <dbReference type="ARBA" id="ARBA00022989"/>
    </source>
</evidence>
<evidence type="ECO:0000256" key="4">
    <source>
        <dbReference type="ARBA" id="ARBA00023136"/>
    </source>
</evidence>
<proteinExistence type="predicted"/>
<keyword evidence="2 5" id="KW-0812">Transmembrane</keyword>
<evidence type="ECO:0000256" key="5">
    <source>
        <dbReference type="SAM" id="Phobius"/>
    </source>
</evidence>
<feature type="transmembrane region" description="Helical" evidence="5">
    <location>
        <begin position="171"/>
        <end position="188"/>
    </location>
</feature>
<feature type="domain" description="HIG1" evidence="6">
    <location>
        <begin position="156"/>
        <end position="182"/>
    </location>
</feature>
<dbReference type="GO" id="GO:0005739">
    <property type="term" value="C:mitochondrion"/>
    <property type="evidence" value="ECO:0007669"/>
    <property type="project" value="UniProtKB-SubCell"/>
</dbReference>
<sequence>MANVLHRLLAITNPPSNSFHGSRSLIFQFSWLRFKMAAATTTTHINYTVTAEERSLIMSNSTAVGLKAAVTASAVSGAFVAAANHLSPFFRHRLSISGNLSIVAMSGLACFSIWAEQDLLRASRNPGEYIAEVKGEKHWTTVGPNVRSAIYLDQTRNPNIQYSQKIMHTRIYGQGTCVVLLLSTMAFYDYMSRRGPFV</sequence>
<gene>
    <name evidence="7" type="ORF">Ae201684_008561</name>
</gene>
<dbReference type="VEuPathDB" id="FungiDB:AeMF1_020328"/>
<keyword evidence="8" id="KW-1185">Reference proteome</keyword>
<evidence type="ECO:0000313" key="7">
    <source>
        <dbReference type="EMBL" id="KAF0734899.1"/>
    </source>
</evidence>